<dbReference type="GO" id="GO:0046872">
    <property type="term" value="F:metal ion binding"/>
    <property type="evidence" value="ECO:0007669"/>
    <property type="project" value="UniProtKB-KW"/>
</dbReference>
<dbReference type="Pfam" id="PF00781">
    <property type="entry name" value="DAGK_cat"/>
    <property type="match status" value="1"/>
</dbReference>
<dbReference type="SMART" id="SM00046">
    <property type="entry name" value="DAGKc"/>
    <property type="match status" value="1"/>
</dbReference>
<keyword evidence="4" id="KW-0479">Metal-binding</keyword>
<dbReference type="Gene3D" id="2.60.200.40">
    <property type="match status" value="1"/>
</dbReference>
<evidence type="ECO:0000256" key="10">
    <source>
        <dbReference type="ARBA" id="ARBA00023209"/>
    </source>
</evidence>
<keyword evidence="10" id="KW-0594">Phospholipid biosynthesis</keyword>
<evidence type="ECO:0000256" key="6">
    <source>
        <dbReference type="ARBA" id="ARBA00022777"/>
    </source>
</evidence>
<dbReference type="InterPro" id="IPR050187">
    <property type="entry name" value="Lipid_Phosphate_FormReg"/>
</dbReference>
<keyword evidence="3" id="KW-0808">Transferase</keyword>
<dbReference type="Proteomes" id="UP000251889">
    <property type="component" value="Unassembled WGS sequence"/>
</dbReference>
<dbReference type="PANTHER" id="PTHR12358:SF106">
    <property type="entry name" value="LIPID KINASE YEGS"/>
    <property type="match status" value="1"/>
</dbReference>
<evidence type="ECO:0000256" key="2">
    <source>
        <dbReference type="ARBA" id="ARBA00022516"/>
    </source>
</evidence>
<dbReference type="GO" id="GO:0005524">
    <property type="term" value="F:ATP binding"/>
    <property type="evidence" value="ECO:0007669"/>
    <property type="project" value="UniProtKB-KW"/>
</dbReference>
<evidence type="ECO:0000256" key="7">
    <source>
        <dbReference type="ARBA" id="ARBA00022840"/>
    </source>
</evidence>
<reference evidence="13 14" key="1">
    <citation type="submission" date="2018-06" db="EMBL/GenBank/DDBJ databases">
        <title>Chryseolinea flavus sp. nov., a member of the phylum Bacteroidetes isolated from soil.</title>
        <authorList>
            <person name="Li Y."/>
            <person name="Wang J."/>
        </authorList>
    </citation>
    <scope>NUCLEOTIDE SEQUENCE [LARGE SCALE GENOMIC DNA]</scope>
    <source>
        <strain evidence="13 14">SDU1-6</strain>
    </source>
</reference>
<dbReference type="InterPro" id="IPR001206">
    <property type="entry name" value="Diacylglycerol_kinase_cat_dom"/>
</dbReference>
<dbReference type="EMBL" id="QMFY01000001">
    <property type="protein sequence ID" value="RAW03272.1"/>
    <property type="molecule type" value="Genomic_DNA"/>
</dbReference>
<dbReference type="SUPFAM" id="SSF111331">
    <property type="entry name" value="NAD kinase/diacylglycerol kinase-like"/>
    <property type="match status" value="1"/>
</dbReference>
<evidence type="ECO:0000259" key="12">
    <source>
        <dbReference type="PROSITE" id="PS50146"/>
    </source>
</evidence>
<dbReference type="Pfam" id="PF19279">
    <property type="entry name" value="YegS_C"/>
    <property type="match status" value="1"/>
</dbReference>
<keyword evidence="8" id="KW-0460">Magnesium</keyword>
<dbReference type="InterPro" id="IPR005218">
    <property type="entry name" value="Diacylglycerol/lipid_kinase"/>
</dbReference>
<keyword evidence="7" id="KW-0067">ATP-binding</keyword>
<name>A0A364YAX2_9BACT</name>
<dbReference type="GO" id="GO:0008654">
    <property type="term" value="P:phospholipid biosynthetic process"/>
    <property type="evidence" value="ECO:0007669"/>
    <property type="project" value="UniProtKB-KW"/>
</dbReference>
<proteinExistence type="predicted"/>
<dbReference type="AlphaFoldDB" id="A0A364YAX2"/>
<evidence type="ECO:0000256" key="4">
    <source>
        <dbReference type="ARBA" id="ARBA00022723"/>
    </source>
</evidence>
<evidence type="ECO:0000256" key="3">
    <source>
        <dbReference type="ARBA" id="ARBA00022679"/>
    </source>
</evidence>
<dbReference type="OrthoDB" id="9786026at2"/>
<comment type="caution">
    <text evidence="13">The sequence shown here is derived from an EMBL/GenBank/DDBJ whole genome shotgun (WGS) entry which is preliminary data.</text>
</comment>
<evidence type="ECO:0000313" key="14">
    <source>
        <dbReference type="Proteomes" id="UP000251889"/>
    </source>
</evidence>
<accession>A0A364YAX2</accession>
<keyword evidence="9" id="KW-0443">Lipid metabolism</keyword>
<dbReference type="GO" id="GO:0005886">
    <property type="term" value="C:plasma membrane"/>
    <property type="evidence" value="ECO:0007669"/>
    <property type="project" value="TreeGrafter"/>
</dbReference>
<keyword evidence="5" id="KW-0547">Nucleotide-binding</keyword>
<keyword evidence="14" id="KW-1185">Reference proteome</keyword>
<keyword evidence="11" id="KW-1208">Phospholipid metabolism</keyword>
<feature type="domain" description="DAGKc" evidence="12">
    <location>
        <begin position="1"/>
        <end position="128"/>
    </location>
</feature>
<gene>
    <name evidence="13" type="ORF">DQQ10_04085</name>
</gene>
<dbReference type="InterPro" id="IPR016064">
    <property type="entry name" value="NAD/diacylglycerol_kinase_sf"/>
</dbReference>
<dbReference type="NCBIfam" id="TIGR00147">
    <property type="entry name" value="YegS/Rv2252/BmrU family lipid kinase"/>
    <property type="match status" value="1"/>
</dbReference>
<dbReference type="InterPro" id="IPR017438">
    <property type="entry name" value="ATP-NAD_kinase_N"/>
</dbReference>
<organism evidence="13 14">
    <name type="scientific">Pseudochryseolinea flava</name>
    <dbReference type="NCBI Taxonomy" id="2059302"/>
    <lineage>
        <taxon>Bacteria</taxon>
        <taxon>Pseudomonadati</taxon>
        <taxon>Bacteroidota</taxon>
        <taxon>Cytophagia</taxon>
        <taxon>Cytophagales</taxon>
        <taxon>Fulvivirgaceae</taxon>
        <taxon>Pseudochryseolinea</taxon>
    </lineage>
</organism>
<evidence type="ECO:0000256" key="9">
    <source>
        <dbReference type="ARBA" id="ARBA00023098"/>
    </source>
</evidence>
<dbReference type="GO" id="GO:0004143">
    <property type="term" value="F:ATP-dependent diacylglycerol kinase activity"/>
    <property type="evidence" value="ECO:0007669"/>
    <property type="project" value="TreeGrafter"/>
</dbReference>
<dbReference type="Gene3D" id="3.40.50.10330">
    <property type="entry name" value="Probable inorganic polyphosphate/atp-NAD kinase, domain 1"/>
    <property type="match status" value="1"/>
</dbReference>
<dbReference type="PROSITE" id="PS50146">
    <property type="entry name" value="DAGK"/>
    <property type="match status" value="1"/>
</dbReference>
<dbReference type="PANTHER" id="PTHR12358">
    <property type="entry name" value="SPHINGOSINE KINASE"/>
    <property type="match status" value="1"/>
</dbReference>
<evidence type="ECO:0000256" key="11">
    <source>
        <dbReference type="ARBA" id="ARBA00023264"/>
    </source>
</evidence>
<protein>
    <recommendedName>
        <fullName evidence="12">DAGKc domain-containing protein</fullName>
    </recommendedName>
</protein>
<evidence type="ECO:0000256" key="8">
    <source>
        <dbReference type="ARBA" id="ARBA00022842"/>
    </source>
</evidence>
<evidence type="ECO:0000256" key="5">
    <source>
        <dbReference type="ARBA" id="ARBA00022741"/>
    </source>
</evidence>
<keyword evidence="6" id="KW-0418">Kinase</keyword>
<evidence type="ECO:0000313" key="13">
    <source>
        <dbReference type="EMBL" id="RAW03272.1"/>
    </source>
</evidence>
<evidence type="ECO:0000256" key="1">
    <source>
        <dbReference type="ARBA" id="ARBA00001946"/>
    </source>
</evidence>
<keyword evidence="2" id="KW-0444">Lipid biosynthesis</keyword>
<comment type="cofactor">
    <cofactor evidence="1">
        <name>Mg(2+)</name>
        <dbReference type="ChEBI" id="CHEBI:18420"/>
    </cofactor>
</comment>
<dbReference type="RefSeq" id="WP_112745487.1">
    <property type="nucleotide sequence ID" value="NZ_QMFY01000001.1"/>
</dbReference>
<dbReference type="InterPro" id="IPR045540">
    <property type="entry name" value="YegS/DAGK_C"/>
</dbReference>
<sequence length="299" mass="32791">MKIVVILNGISLHKKKFYQDVFPFIKDAFDVHVWETASRHDAVALASKAASHNVDLVIAAGGDGTVFQVANGLLQGHDGLPVMAVIPLGSGNDFARSLDLPNNKNQIIAMLRQMNVMEIDVGKVTYTTMHDEVESRYFLNVVDVGMGPVVVQKVLASGRPFGSAIAYYSSILSTFFSFKPKLMRAVSPRWTWEGKVRTFAVANGKYYGHGLCIAPSAKFDDGMFEIFACGDASVADFILQTAPLKRGKQINHPKVSYYFSDRVEMTSSETCLIEADGELLGKLPATVCMANQKIKFLLP</sequence>